<dbReference type="RefSeq" id="XP_014241288.1">
    <property type="nucleotide sequence ID" value="XM_014385802.2"/>
</dbReference>
<dbReference type="Proteomes" id="UP000494040">
    <property type="component" value="Unassembled WGS sequence"/>
</dbReference>
<evidence type="ECO:0000259" key="7">
    <source>
        <dbReference type="PROSITE" id="PS50835"/>
    </source>
</evidence>
<feature type="domain" description="Ig-like" evidence="7">
    <location>
        <begin position="119"/>
        <end position="219"/>
    </location>
</feature>
<dbReference type="PANTHER" id="PTHR14186">
    <property type="entry name" value="INSULIN-LIKE GROWTH FACTOR BINDING PROTEIN-RELATED"/>
    <property type="match status" value="1"/>
</dbReference>
<dbReference type="SUPFAM" id="SSF100895">
    <property type="entry name" value="Kazal-type serine protease inhibitors"/>
    <property type="match status" value="1"/>
</dbReference>
<feature type="chain" id="PRO_5035277826" evidence="6">
    <location>
        <begin position="19"/>
        <end position="225"/>
    </location>
</feature>
<dbReference type="GO" id="GO:0009966">
    <property type="term" value="P:regulation of signal transduction"/>
    <property type="evidence" value="ECO:0007669"/>
    <property type="project" value="TreeGrafter"/>
</dbReference>
<dbReference type="FunFam" id="2.60.40.10:FF:000032">
    <property type="entry name" value="palladin isoform X1"/>
    <property type="match status" value="1"/>
</dbReference>
<dbReference type="InterPro" id="IPR000867">
    <property type="entry name" value="IGFBP-like"/>
</dbReference>
<keyword evidence="11" id="KW-1185">Reference proteome</keyword>
<dbReference type="SMART" id="SM00121">
    <property type="entry name" value="IB"/>
    <property type="match status" value="1"/>
</dbReference>
<dbReference type="InterPro" id="IPR007110">
    <property type="entry name" value="Ig-like_dom"/>
</dbReference>
<dbReference type="GeneID" id="106662008"/>
<evidence type="ECO:0000313" key="11">
    <source>
        <dbReference type="Proteomes" id="UP000494040"/>
    </source>
</evidence>
<dbReference type="Pfam" id="PF07648">
    <property type="entry name" value="Kazal_2"/>
    <property type="match status" value="1"/>
</dbReference>
<dbReference type="OrthoDB" id="5985519at2759"/>
<name>A0A8I6R8N1_CIMLE</name>
<dbReference type="PROSITE" id="PS51465">
    <property type="entry name" value="KAZAL_2"/>
    <property type="match status" value="1"/>
</dbReference>
<dbReference type="GO" id="GO:0005520">
    <property type="term" value="F:insulin-like growth factor binding"/>
    <property type="evidence" value="ECO:0007669"/>
    <property type="project" value="InterPro"/>
</dbReference>
<feature type="domain" description="IGFBP N-terminal" evidence="8">
    <location>
        <begin position="17"/>
        <end position="81"/>
    </location>
</feature>
<evidence type="ECO:0000256" key="1">
    <source>
        <dbReference type="ARBA" id="ARBA00004613"/>
    </source>
</evidence>
<dbReference type="PANTHER" id="PTHR14186:SF19">
    <property type="entry name" value="INSULIN-LIKE GROWTH FACTOR-BINDING PROTEIN 7"/>
    <property type="match status" value="1"/>
</dbReference>
<evidence type="ECO:0000259" key="8">
    <source>
        <dbReference type="PROSITE" id="PS51323"/>
    </source>
</evidence>
<keyword evidence="5" id="KW-0393">Immunoglobulin domain</keyword>
<dbReference type="SMART" id="SM00408">
    <property type="entry name" value="IGc2"/>
    <property type="match status" value="1"/>
</dbReference>
<comment type="subcellular location">
    <subcellularLocation>
        <location evidence="1">Secreted</location>
    </subcellularLocation>
</comment>
<dbReference type="InterPro" id="IPR002350">
    <property type="entry name" value="Kazal_dom"/>
</dbReference>
<dbReference type="PROSITE" id="PS50835">
    <property type="entry name" value="IG_LIKE"/>
    <property type="match status" value="1"/>
</dbReference>
<protein>
    <submittedName>
        <fullName evidence="10">Uncharacterized protein</fullName>
    </submittedName>
</protein>
<feature type="signal peptide" evidence="6">
    <location>
        <begin position="1"/>
        <end position="18"/>
    </location>
</feature>
<keyword evidence="4" id="KW-1015">Disulfide bond</keyword>
<dbReference type="InterPro" id="IPR003599">
    <property type="entry name" value="Ig_sub"/>
</dbReference>
<evidence type="ECO:0000313" key="10">
    <source>
        <dbReference type="EnsemblMetazoa" id="XP_014241288.1"/>
    </source>
</evidence>
<dbReference type="InterPro" id="IPR013783">
    <property type="entry name" value="Ig-like_fold"/>
</dbReference>
<feature type="domain" description="Kazal-like" evidence="9">
    <location>
        <begin position="64"/>
        <end position="117"/>
    </location>
</feature>
<dbReference type="Pfam" id="PF13927">
    <property type="entry name" value="Ig_3"/>
    <property type="match status" value="1"/>
</dbReference>
<dbReference type="InterPro" id="IPR011390">
    <property type="entry name" value="IGFBP_rP_mac25"/>
</dbReference>
<dbReference type="InterPro" id="IPR036058">
    <property type="entry name" value="Kazal_dom_sf"/>
</dbReference>
<dbReference type="Gene3D" id="2.60.40.10">
    <property type="entry name" value="Immunoglobulins"/>
    <property type="match status" value="1"/>
</dbReference>
<reference evidence="10" key="1">
    <citation type="submission" date="2022-01" db="UniProtKB">
        <authorList>
            <consortium name="EnsemblMetazoa"/>
        </authorList>
    </citation>
    <scope>IDENTIFICATION</scope>
</reference>
<evidence type="ECO:0000256" key="5">
    <source>
        <dbReference type="ARBA" id="ARBA00023319"/>
    </source>
</evidence>
<dbReference type="AlphaFoldDB" id="A0A8I6R8N1"/>
<dbReference type="EnsemblMetazoa" id="XM_014385802.2">
    <property type="protein sequence ID" value="XP_014241288.1"/>
    <property type="gene ID" value="LOC106662008"/>
</dbReference>
<dbReference type="SUPFAM" id="SSF48726">
    <property type="entry name" value="Immunoglobulin"/>
    <property type="match status" value="1"/>
</dbReference>
<dbReference type="Gene3D" id="3.30.60.30">
    <property type="match status" value="1"/>
</dbReference>
<evidence type="ECO:0000256" key="2">
    <source>
        <dbReference type="ARBA" id="ARBA00022525"/>
    </source>
</evidence>
<dbReference type="InterPro" id="IPR003598">
    <property type="entry name" value="Ig_sub2"/>
</dbReference>
<keyword evidence="2" id="KW-0964">Secreted</keyword>
<dbReference type="GO" id="GO:0001558">
    <property type="term" value="P:regulation of cell growth"/>
    <property type="evidence" value="ECO:0007669"/>
    <property type="project" value="InterPro"/>
</dbReference>
<proteinExistence type="predicted"/>
<evidence type="ECO:0000256" key="3">
    <source>
        <dbReference type="ARBA" id="ARBA00022729"/>
    </source>
</evidence>
<evidence type="ECO:0000259" key="9">
    <source>
        <dbReference type="PROSITE" id="PS51465"/>
    </source>
</evidence>
<sequence length="225" mass="24158">MLGLLLFATFIFASGTSSLDCGECNVESCPQECQPRVQDPCGCCEEGICARNEGESCSPTEPCGDELFCDTSIGWGVCICKGDNRPVCGHDGITYKSVCDLNMKTNAGVKKMGACDMPPLIVTAPSNQQLQIGQPLTLDCEVKGQPVPSVEWHFSGTQSQSRVLPGDDEMTAVQLRGGPESLMITSWLQIVSMRESDEGVYTCIAKNIHGEIQAQALVLRSNKGK</sequence>
<accession>A0A8I6R8N1</accession>
<dbReference type="OMA" id="CHTKNKH"/>
<dbReference type="SMART" id="SM00280">
    <property type="entry name" value="KAZAL"/>
    <property type="match status" value="1"/>
</dbReference>
<dbReference type="InterPro" id="IPR036179">
    <property type="entry name" value="Ig-like_dom_sf"/>
</dbReference>
<evidence type="ECO:0000256" key="4">
    <source>
        <dbReference type="ARBA" id="ARBA00023157"/>
    </source>
</evidence>
<organism evidence="10 11">
    <name type="scientific">Cimex lectularius</name>
    <name type="common">Bed bug</name>
    <name type="synonym">Acanthia lectularia</name>
    <dbReference type="NCBI Taxonomy" id="79782"/>
    <lineage>
        <taxon>Eukaryota</taxon>
        <taxon>Metazoa</taxon>
        <taxon>Ecdysozoa</taxon>
        <taxon>Arthropoda</taxon>
        <taxon>Hexapoda</taxon>
        <taxon>Insecta</taxon>
        <taxon>Pterygota</taxon>
        <taxon>Neoptera</taxon>
        <taxon>Paraneoptera</taxon>
        <taxon>Hemiptera</taxon>
        <taxon>Heteroptera</taxon>
        <taxon>Panheteroptera</taxon>
        <taxon>Cimicomorpha</taxon>
        <taxon>Cimicidae</taxon>
        <taxon>Cimex</taxon>
    </lineage>
</organism>
<keyword evidence="3 6" id="KW-0732">Signal</keyword>
<dbReference type="GO" id="GO:0005576">
    <property type="term" value="C:extracellular region"/>
    <property type="evidence" value="ECO:0007669"/>
    <property type="project" value="UniProtKB-SubCell"/>
</dbReference>
<evidence type="ECO:0000256" key="6">
    <source>
        <dbReference type="SAM" id="SignalP"/>
    </source>
</evidence>
<dbReference type="KEGG" id="clec:106662008"/>
<dbReference type="PROSITE" id="PS51323">
    <property type="entry name" value="IGFBP_N_2"/>
    <property type="match status" value="1"/>
</dbReference>
<dbReference type="SMART" id="SM00409">
    <property type="entry name" value="IG"/>
    <property type="match status" value="1"/>
</dbReference>